<name>A0A9W8KZQ7_9FUNG</name>
<dbReference type="EMBL" id="JANBTW010000014">
    <property type="protein sequence ID" value="KAJ2679130.1"/>
    <property type="molecule type" value="Genomic_DNA"/>
</dbReference>
<feature type="region of interest" description="Disordered" evidence="1">
    <location>
        <begin position="72"/>
        <end position="118"/>
    </location>
</feature>
<evidence type="ECO:0000256" key="3">
    <source>
        <dbReference type="SAM" id="SignalP"/>
    </source>
</evidence>
<keyword evidence="2" id="KW-0812">Transmembrane</keyword>
<gene>
    <name evidence="4" type="ORF">GGI25_001698</name>
</gene>
<sequence>MQACKHLAVVAGILAFIRSTPTVCSENCVDSIDVDGNAVGCALVKIVSKPIADIGIGIYSLSGSVFASVEEEQSELEDLSNSNSEASEAEEGHDSISENPIESSSQSNSTDTVFSTNKDSDSAVLNISTDLEVSNVSEIVSSSIFDSADFLNVSPATSNASLPSDTSNSNDDAGFSSIESSSNSSQESNVSSSTSGSKLDSTTESNSSTSKVSSDSSQSSSDLGSESDDLWTSTVYIDGESSFVYASMFDSSPSSANSLAKKSAYVLASIPSVIFAFTIASLFSMP</sequence>
<evidence type="ECO:0000256" key="2">
    <source>
        <dbReference type="SAM" id="Phobius"/>
    </source>
</evidence>
<keyword evidence="3" id="KW-0732">Signal</keyword>
<dbReference type="Proteomes" id="UP001151518">
    <property type="component" value="Unassembled WGS sequence"/>
</dbReference>
<accession>A0A9W8KZQ7</accession>
<protein>
    <submittedName>
        <fullName evidence="4">Uncharacterized protein</fullName>
    </submittedName>
</protein>
<evidence type="ECO:0000256" key="1">
    <source>
        <dbReference type="SAM" id="MobiDB-lite"/>
    </source>
</evidence>
<comment type="caution">
    <text evidence="4">The sequence shown here is derived from an EMBL/GenBank/DDBJ whole genome shotgun (WGS) entry which is preliminary data.</text>
</comment>
<reference evidence="4" key="1">
    <citation type="submission" date="2022-07" db="EMBL/GenBank/DDBJ databases">
        <title>Phylogenomic reconstructions and comparative analyses of Kickxellomycotina fungi.</title>
        <authorList>
            <person name="Reynolds N.K."/>
            <person name="Stajich J.E."/>
            <person name="Barry K."/>
            <person name="Grigoriev I.V."/>
            <person name="Crous P."/>
            <person name="Smith M.E."/>
        </authorList>
    </citation>
    <scope>NUCLEOTIDE SEQUENCE</scope>
    <source>
        <strain evidence="4">NRRL 3115</strain>
    </source>
</reference>
<evidence type="ECO:0000313" key="5">
    <source>
        <dbReference type="Proteomes" id="UP001151518"/>
    </source>
</evidence>
<evidence type="ECO:0000313" key="4">
    <source>
        <dbReference type="EMBL" id="KAJ2679130.1"/>
    </source>
</evidence>
<dbReference type="AlphaFoldDB" id="A0A9W8KZQ7"/>
<keyword evidence="2" id="KW-1133">Transmembrane helix</keyword>
<feature type="signal peptide" evidence="3">
    <location>
        <begin position="1"/>
        <end position="19"/>
    </location>
</feature>
<feature type="transmembrane region" description="Helical" evidence="2">
    <location>
        <begin position="264"/>
        <end position="283"/>
    </location>
</feature>
<feature type="region of interest" description="Disordered" evidence="1">
    <location>
        <begin position="158"/>
        <end position="228"/>
    </location>
</feature>
<feature type="compositionally biased region" description="Polar residues" evidence="1">
    <location>
        <begin position="158"/>
        <end position="171"/>
    </location>
</feature>
<feature type="compositionally biased region" description="Low complexity" evidence="1">
    <location>
        <begin position="176"/>
        <end position="224"/>
    </location>
</feature>
<keyword evidence="2" id="KW-0472">Membrane</keyword>
<proteinExistence type="predicted"/>
<feature type="chain" id="PRO_5040800172" evidence="3">
    <location>
        <begin position="20"/>
        <end position="286"/>
    </location>
</feature>
<organism evidence="4 5">
    <name type="scientific">Coemansia spiralis</name>
    <dbReference type="NCBI Taxonomy" id="417178"/>
    <lineage>
        <taxon>Eukaryota</taxon>
        <taxon>Fungi</taxon>
        <taxon>Fungi incertae sedis</taxon>
        <taxon>Zoopagomycota</taxon>
        <taxon>Kickxellomycotina</taxon>
        <taxon>Kickxellomycetes</taxon>
        <taxon>Kickxellales</taxon>
        <taxon>Kickxellaceae</taxon>
        <taxon>Coemansia</taxon>
    </lineage>
</organism>
<feature type="compositionally biased region" description="Polar residues" evidence="1">
    <location>
        <begin position="97"/>
        <end position="118"/>
    </location>
</feature>